<dbReference type="GO" id="GO:0046656">
    <property type="term" value="P:folic acid biosynthetic process"/>
    <property type="evidence" value="ECO:0007669"/>
    <property type="project" value="UniProtKB-KW"/>
</dbReference>
<dbReference type="NCBIfam" id="TIGR01498">
    <property type="entry name" value="folK"/>
    <property type="match status" value="1"/>
</dbReference>
<evidence type="ECO:0000256" key="2">
    <source>
        <dbReference type="ARBA" id="ARBA00005810"/>
    </source>
</evidence>
<evidence type="ECO:0000256" key="5">
    <source>
        <dbReference type="ARBA" id="ARBA00022679"/>
    </source>
</evidence>
<dbReference type="EMBL" id="DVLY01000051">
    <property type="protein sequence ID" value="HIT97634.1"/>
    <property type="molecule type" value="Genomic_DNA"/>
</dbReference>
<feature type="domain" description="7,8-dihydro-6-hydroxymethylpterin-pyrophosphokinase" evidence="13">
    <location>
        <begin position="4"/>
        <end position="134"/>
    </location>
</feature>
<accession>A0A9D1H9B9</accession>
<comment type="similarity">
    <text evidence="2">Belongs to the HPPK family.</text>
</comment>
<dbReference type="CDD" id="cd00483">
    <property type="entry name" value="HPPK"/>
    <property type="match status" value="1"/>
</dbReference>
<dbReference type="EC" id="2.7.6.3" evidence="3"/>
<evidence type="ECO:0000259" key="13">
    <source>
        <dbReference type="Pfam" id="PF01288"/>
    </source>
</evidence>
<organism evidence="14 15">
    <name type="scientific">Candidatus Merdimorpha stercoravium</name>
    <dbReference type="NCBI Taxonomy" id="2840863"/>
    <lineage>
        <taxon>Bacteria</taxon>
        <taxon>Pseudomonadati</taxon>
        <taxon>Bacteroidota</taxon>
        <taxon>Flavobacteriia</taxon>
        <taxon>Flavobacteriales</taxon>
        <taxon>Candidatus Merdimorpha</taxon>
    </lineage>
</organism>
<dbReference type="InterPro" id="IPR000550">
    <property type="entry name" value="Hppk"/>
</dbReference>
<protein>
    <recommendedName>
        <fullName evidence="4">2-amino-4-hydroxy-6-hydroxymethyldihydropteridine pyrophosphokinase</fullName>
        <ecNumber evidence="3">2.7.6.3</ecNumber>
    </recommendedName>
    <alternativeName>
        <fullName evidence="11">6-hydroxymethyl-7,8-dihydropterin pyrophosphokinase</fullName>
    </alternativeName>
    <alternativeName>
        <fullName evidence="12">7,8-dihydro-6-hydroxymethylpterin-pyrophosphokinase</fullName>
    </alternativeName>
</protein>
<dbReference type="InterPro" id="IPR035907">
    <property type="entry name" value="Hppk_sf"/>
</dbReference>
<dbReference type="GO" id="GO:0016301">
    <property type="term" value="F:kinase activity"/>
    <property type="evidence" value="ECO:0007669"/>
    <property type="project" value="UniProtKB-KW"/>
</dbReference>
<gene>
    <name evidence="14" type="primary">folK</name>
    <name evidence="14" type="ORF">IAC44_02220</name>
</gene>
<comment type="caution">
    <text evidence="14">The sequence shown here is derived from an EMBL/GenBank/DDBJ whole genome shotgun (WGS) entry which is preliminary data.</text>
</comment>
<evidence type="ECO:0000313" key="14">
    <source>
        <dbReference type="EMBL" id="HIT97634.1"/>
    </source>
</evidence>
<dbReference type="PANTHER" id="PTHR43071">
    <property type="entry name" value="2-AMINO-4-HYDROXY-6-HYDROXYMETHYLDIHYDROPTERIDINE PYROPHOSPHOKINASE"/>
    <property type="match status" value="1"/>
</dbReference>
<comment type="function">
    <text evidence="10">Catalyzes the transfer of pyrophosphate from adenosine triphosphate (ATP) to 6-hydroxymethyl-7,8-dihydropterin, an enzymatic step in folate biosynthesis pathway.</text>
</comment>
<sequence length="155" mass="17045">MKYYLSLGGNLGDTRVIFQGALARIGQAVGTVERVSSFYRTAPWGFEAPSDFLNAAAVVESSLPPEEVLAALWTIEKEFGRVRTGKGTGYASRSLDLDIVFVEDRVIDTPDLTVPHPLAHRRRFVLEPLAEIAPQLRHPVLGKTVAELLAECPDR</sequence>
<evidence type="ECO:0000256" key="6">
    <source>
        <dbReference type="ARBA" id="ARBA00022741"/>
    </source>
</evidence>
<keyword evidence="7" id="KW-0418">Kinase</keyword>
<evidence type="ECO:0000256" key="4">
    <source>
        <dbReference type="ARBA" id="ARBA00016218"/>
    </source>
</evidence>
<evidence type="ECO:0000256" key="3">
    <source>
        <dbReference type="ARBA" id="ARBA00013253"/>
    </source>
</evidence>
<evidence type="ECO:0000256" key="11">
    <source>
        <dbReference type="ARBA" id="ARBA00029766"/>
    </source>
</evidence>
<dbReference type="AlphaFoldDB" id="A0A9D1H9B9"/>
<name>A0A9D1H9B9_9FLAO</name>
<evidence type="ECO:0000256" key="12">
    <source>
        <dbReference type="ARBA" id="ARBA00033413"/>
    </source>
</evidence>
<proteinExistence type="inferred from homology"/>
<dbReference type="Pfam" id="PF01288">
    <property type="entry name" value="HPPK"/>
    <property type="match status" value="1"/>
</dbReference>
<evidence type="ECO:0000256" key="1">
    <source>
        <dbReference type="ARBA" id="ARBA00005051"/>
    </source>
</evidence>
<evidence type="ECO:0000256" key="9">
    <source>
        <dbReference type="ARBA" id="ARBA00022909"/>
    </source>
</evidence>
<evidence type="ECO:0000256" key="8">
    <source>
        <dbReference type="ARBA" id="ARBA00022840"/>
    </source>
</evidence>
<evidence type="ECO:0000256" key="7">
    <source>
        <dbReference type="ARBA" id="ARBA00022777"/>
    </source>
</evidence>
<keyword evidence="6" id="KW-0547">Nucleotide-binding</keyword>
<dbReference type="GO" id="GO:0003848">
    <property type="term" value="F:2-amino-4-hydroxy-6-hydroxymethyldihydropteridine diphosphokinase activity"/>
    <property type="evidence" value="ECO:0007669"/>
    <property type="project" value="UniProtKB-EC"/>
</dbReference>
<comment type="pathway">
    <text evidence="1">Cofactor biosynthesis; tetrahydrofolate biosynthesis; 2-amino-4-hydroxy-6-hydroxymethyl-7,8-dihydropteridine diphosphate from 7,8-dihydroneopterin triphosphate: step 4/4.</text>
</comment>
<keyword evidence="8" id="KW-0067">ATP-binding</keyword>
<dbReference type="Proteomes" id="UP000824161">
    <property type="component" value="Unassembled WGS sequence"/>
</dbReference>
<evidence type="ECO:0000313" key="15">
    <source>
        <dbReference type="Proteomes" id="UP000824161"/>
    </source>
</evidence>
<dbReference type="PANTHER" id="PTHR43071:SF1">
    <property type="entry name" value="2-AMINO-4-HYDROXY-6-HYDROXYMETHYLDIHYDROPTERIDINE PYROPHOSPHOKINASE"/>
    <property type="match status" value="1"/>
</dbReference>
<dbReference type="SUPFAM" id="SSF55083">
    <property type="entry name" value="6-hydroxymethyl-7,8-dihydropterin pyrophosphokinase, HPPK"/>
    <property type="match status" value="1"/>
</dbReference>
<reference evidence="14" key="2">
    <citation type="journal article" date="2021" name="PeerJ">
        <title>Extensive microbial diversity within the chicken gut microbiome revealed by metagenomics and culture.</title>
        <authorList>
            <person name="Gilroy R."/>
            <person name="Ravi A."/>
            <person name="Getino M."/>
            <person name="Pursley I."/>
            <person name="Horton D.L."/>
            <person name="Alikhan N.F."/>
            <person name="Baker D."/>
            <person name="Gharbi K."/>
            <person name="Hall N."/>
            <person name="Watson M."/>
            <person name="Adriaenssens E.M."/>
            <person name="Foster-Nyarko E."/>
            <person name="Jarju S."/>
            <person name="Secka A."/>
            <person name="Antonio M."/>
            <person name="Oren A."/>
            <person name="Chaudhuri R.R."/>
            <person name="La Ragione R."/>
            <person name="Hildebrand F."/>
            <person name="Pallen M.J."/>
        </authorList>
    </citation>
    <scope>NUCLEOTIDE SEQUENCE</scope>
    <source>
        <strain evidence="14">1383</strain>
    </source>
</reference>
<evidence type="ECO:0000256" key="10">
    <source>
        <dbReference type="ARBA" id="ARBA00029409"/>
    </source>
</evidence>
<reference evidence="14" key="1">
    <citation type="submission" date="2020-10" db="EMBL/GenBank/DDBJ databases">
        <authorList>
            <person name="Gilroy R."/>
        </authorList>
    </citation>
    <scope>NUCLEOTIDE SEQUENCE</scope>
    <source>
        <strain evidence="14">1383</strain>
    </source>
</reference>
<dbReference type="GO" id="GO:0005524">
    <property type="term" value="F:ATP binding"/>
    <property type="evidence" value="ECO:0007669"/>
    <property type="project" value="UniProtKB-KW"/>
</dbReference>
<dbReference type="Gene3D" id="3.30.70.560">
    <property type="entry name" value="7,8-Dihydro-6-hydroxymethylpterin-pyrophosphokinase HPPK"/>
    <property type="match status" value="1"/>
</dbReference>
<keyword evidence="5 14" id="KW-0808">Transferase</keyword>
<keyword evidence="9" id="KW-0289">Folate biosynthesis</keyword>